<dbReference type="Proteomes" id="UP001223390">
    <property type="component" value="Unassembled WGS sequence"/>
</dbReference>
<dbReference type="SUPFAM" id="SSF56747">
    <property type="entry name" value="Prim-pol domain"/>
    <property type="match status" value="1"/>
</dbReference>
<dbReference type="InterPro" id="IPR015330">
    <property type="entry name" value="DNA_primase/pol_bifunc_N"/>
</dbReference>
<dbReference type="RefSeq" id="WP_285340462.1">
    <property type="nucleotide sequence ID" value="NZ_JASITI010000002.1"/>
</dbReference>
<dbReference type="Pfam" id="PF09250">
    <property type="entry name" value="Prim-Pol"/>
    <property type="match status" value="1"/>
</dbReference>
<evidence type="ECO:0000259" key="1">
    <source>
        <dbReference type="SMART" id="SM00943"/>
    </source>
</evidence>
<sequence>MSDLLNAALATAARGWPVIPLRPGSKVSALHGEDRCPRTGDCGGGHAKPEQRATTDPDRIRAAWVARAYNVGLATGPAGLVVIDLDPPKPSDPPGTLSGTDIFAALCRATGQQIPPTFTVTTPSGGVHLYFTAPPGPKIRSNQDFLGRHIDHRAWGGYVVAPGSTTPTGIYAVTDDRPVAPLPGWVHAKITEPPRIRATPIYPLTDGPAGRRAAYATAALRNEEANVTGASDGTRNKVLVRAARALGRLVASGDLDRMVVEEALSRGAEAAGLKPYEYRSAITSALNWSIRNNPVGRRTA</sequence>
<organism evidence="2 3">
    <name type="scientific">Streptomyces katrae</name>
    <dbReference type="NCBI Taxonomy" id="68223"/>
    <lineage>
        <taxon>Bacteria</taxon>
        <taxon>Bacillati</taxon>
        <taxon>Actinomycetota</taxon>
        <taxon>Actinomycetes</taxon>
        <taxon>Kitasatosporales</taxon>
        <taxon>Streptomycetaceae</taxon>
        <taxon>Streptomyces</taxon>
    </lineage>
</organism>
<proteinExistence type="predicted"/>
<accession>A0ABT7GP42</accession>
<protein>
    <submittedName>
        <fullName evidence="2">Bifunctional DNA primase/polymerase</fullName>
    </submittedName>
</protein>
<dbReference type="SMART" id="SM00943">
    <property type="entry name" value="Prim-Pol"/>
    <property type="match status" value="1"/>
</dbReference>
<evidence type="ECO:0000313" key="2">
    <source>
        <dbReference type="EMBL" id="MDK9494689.1"/>
    </source>
</evidence>
<dbReference type="CDD" id="cd04859">
    <property type="entry name" value="Prim_Pol"/>
    <property type="match status" value="1"/>
</dbReference>
<reference evidence="2 3" key="1">
    <citation type="submission" date="2023-05" db="EMBL/GenBank/DDBJ databases">
        <title>Sequencing and Assembly of Streptomyces sp. NP73.</title>
        <authorList>
            <person name="Konwar A.N."/>
            <person name="Saikia K."/>
            <person name="Thakur D."/>
        </authorList>
    </citation>
    <scope>NUCLEOTIDE SEQUENCE [LARGE SCALE GENOMIC DNA]</scope>
    <source>
        <strain evidence="2 3">NP73</strain>
    </source>
</reference>
<comment type="caution">
    <text evidence="2">The sequence shown here is derived from an EMBL/GenBank/DDBJ whole genome shotgun (WGS) entry which is preliminary data.</text>
</comment>
<name>A0ABT7GP42_9ACTN</name>
<keyword evidence="3" id="KW-1185">Reference proteome</keyword>
<evidence type="ECO:0000313" key="3">
    <source>
        <dbReference type="Proteomes" id="UP001223390"/>
    </source>
</evidence>
<feature type="domain" description="DNA primase/polymerase bifunctional N-terminal" evidence="1">
    <location>
        <begin position="8"/>
        <end position="186"/>
    </location>
</feature>
<dbReference type="EMBL" id="JASITI010000002">
    <property type="protein sequence ID" value="MDK9494689.1"/>
    <property type="molecule type" value="Genomic_DNA"/>
</dbReference>
<gene>
    <name evidence="2" type="ORF">QEZ40_002368</name>
</gene>